<accession>A0AAD6PEG6</accession>
<name>A0AAD6PEG6_9ROSI</name>
<protein>
    <submittedName>
        <fullName evidence="2">Uncharacterized protein</fullName>
    </submittedName>
</protein>
<dbReference type="AlphaFoldDB" id="A0AAD6PEG6"/>
<sequence length="149" mass="17067">MKTSAAGEYEVALGRCCHCRVQLEQEKTKCWNRRKCYRTTACWILVVQEEELLVEHGAEPRPDLLLEQRRCCRPDFQSVELKIFFSQCLTGKKKKSLVLQDHGQLLSGGQLADAHRAAEEGGRRKTERGCEGHTSRGWHGCWEREVSHG</sequence>
<gene>
    <name evidence="2" type="ORF">OIU84_026658</name>
</gene>
<organism evidence="2 3">
    <name type="scientific">Salix udensis</name>
    <dbReference type="NCBI Taxonomy" id="889485"/>
    <lineage>
        <taxon>Eukaryota</taxon>
        <taxon>Viridiplantae</taxon>
        <taxon>Streptophyta</taxon>
        <taxon>Embryophyta</taxon>
        <taxon>Tracheophyta</taxon>
        <taxon>Spermatophyta</taxon>
        <taxon>Magnoliopsida</taxon>
        <taxon>eudicotyledons</taxon>
        <taxon>Gunneridae</taxon>
        <taxon>Pentapetalae</taxon>
        <taxon>rosids</taxon>
        <taxon>fabids</taxon>
        <taxon>Malpighiales</taxon>
        <taxon>Salicaceae</taxon>
        <taxon>Saliceae</taxon>
        <taxon>Salix</taxon>
    </lineage>
</organism>
<evidence type="ECO:0000256" key="1">
    <source>
        <dbReference type="SAM" id="MobiDB-lite"/>
    </source>
</evidence>
<dbReference type="Proteomes" id="UP001162972">
    <property type="component" value="Chromosome 16"/>
</dbReference>
<reference evidence="2 3" key="1">
    <citation type="journal article" date="2023" name="Int. J. Mol. Sci.">
        <title>De Novo Assembly and Annotation of 11 Diverse Shrub Willow (Salix) Genomes Reveals Novel Gene Organization in Sex-Linked Regions.</title>
        <authorList>
            <person name="Hyden B."/>
            <person name="Feng K."/>
            <person name="Yates T.B."/>
            <person name="Jawdy S."/>
            <person name="Cereghino C."/>
            <person name="Smart L.B."/>
            <person name="Muchero W."/>
        </authorList>
    </citation>
    <scope>NUCLEOTIDE SEQUENCE [LARGE SCALE GENOMIC DNA]</scope>
    <source>
        <tissue evidence="2">Shoot tip</tissue>
    </source>
</reference>
<dbReference type="EMBL" id="JAPFFJ010000006">
    <property type="protein sequence ID" value="KAJ6426115.1"/>
    <property type="molecule type" value="Genomic_DNA"/>
</dbReference>
<evidence type="ECO:0000313" key="2">
    <source>
        <dbReference type="EMBL" id="KAJ6426115.1"/>
    </source>
</evidence>
<feature type="compositionally biased region" description="Basic and acidic residues" evidence="1">
    <location>
        <begin position="116"/>
        <end position="134"/>
    </location>
</feature>
<feature type="region of interest" description="Disordered" evidence="1">
    <location>
        <begin position="116"/>
        <end position="135"/>
    </location>
</feature>
<evidence type="ECO:0000313" key="3">
    <source>
        <dbReference type="Proteomes" id="UP001162972"/>
    </source>
</evidence>
<keyword evidence="3" id="KW-1185">Reference proteome</keyword>
<comment type="caution">
    <text evidence="2">The sequence shown here is derived from an EMBL/GenBank/DDBJ whole genome shotgun (WGS) entry which is preliminary data.</text>
</comment>
<proteinExistence type="predicted"/>